<evidence type="ECO:0000256" key="1">
    <source>
        <dbReference type="SAM" id="MobiDB-lite"/>
    </source>
</evidence>
<evidence type="ECO:0000313" key="5">
    <source>
        <dbReference type="Proteomes" id="UP001476950"/>
    </source>
</evidence>
<feature type="region of interest" description="Disordered" evidence="1">
    <location>
        <begin position="179"/>
        <end position="216"/>
    </location>
</feature>
<dbReference type="CDD" id="cd06257">
    <property type="entry name" value="DnaJ"/>
    <property type="match status" value="1"/>
</dbReference>
<feature type="compositionally biased region" description="Polar residues" evidence="1">
    <location>
        <begin position="179"/>
        <end position="196"/>
    </location>
</feature>
<keyword evidence="5" id="KW-1185">Reference proteome</keyword>
<evidence type="ECO:0000256" key="2">
    <source>
        <dbReference type="SAM" id="Phobius"/>
    </source>
</evidence>
<dbReference type="InterPro" id="IPR052763">
    <property type="entry name" value="DnaJ_C4"/>
</dbReference>
<dbReference type="Gene3D" id="1.10.287.110">
    <property type="entry name" value="DnaJ domain"/>
    <property type="match status" value="1"/>
</dbReference>
<feature type="transmembrane region" description="Helical" evidence="2">
    <location>
        <begin position="133"/>
        <end position="155"/>
    </location>
</feature>
<name>A0ABV0KDV9_9CYAN</name>
<dbReference type="Pfam" id="PF00226">
    <property type="entry name" value="DnaJ"/>
    <property type="match status" value="1"/>
</dbReference>
<protein>
    <submittedName>
        <fullName evidence="4">J domain-containing protein</fullName>
    </submittedName>
</protein>
<proteinExistence type="predicted"/>
<accession>A0ABV0KDV9</accession>
<dbReference type="PROSITE" id="PS50076">
    <property type="entry name" value="DNAJ_2"/>
    <property type="match status" value="1"/>
</dbReference>
<dbReference type="Proteomes" id="UP001476950">
    <property type="component" value="Unassembled WGS sequence"/>
</dbReference>
<dbReference type="PRINTS" id="PR00625">
    <property type="entry name" value="JDOMAIN"/>
</dbReference>
<dbReference type="InterPro" id="IPR001623">
    <property type="entry name" value="DnaJ_domain"/>
</dbReference>
<dbReference type="EMBL" id="JAMPLM010000002">
    <property type="protein sequence ID" value="MEP1057417.1"/>
    <property type="molecule type" value="Genomic_DNA"/>
</dbReference>
<dbReference type="PANTHER" id="PTHR44825">
    <property type="match status" value="1"/>
</dbReference>
<reference evidence="4 5" key="1">
    <citation type="submission" date="2022-04" db="EMBL/GenBank/DDBJ databases">
        <title>Positive selection, recombination, and allopatry shape intraspecific diversity of widespread and dominant cyanobacteria.</title>
        <authorList>
            <person name="Wei J."/>
            <person name="Shu W."/>
            <person name="Hu C."/>
        </authorList>
    </citation>
    <scope>NUCLEOTIDE SEQUENCE [LARGE SCALE GENOMIC DNA]</scope>
    <source>
        <strain evidence="4 5">AS-A4</strain>
    </source>
</reference>
<dbReference type="SUPFAM" id="SSF46565">
    <property type="entry name" value="Chaperone J-domain"/>
    <property type="match status" value="1"/>
</dbReference>
<dbReference type="RefSeq" id="WP_190450379.1">
    <property type="nucleotide sequence ID" value="NZ_JAMPLM010000002.1"/>
</dbReference>
<organism evidence="4 5">
    <name type="scientific">Stenomitos frigidus AS-A4</name>
    <dbReference type="NCBI Taxonomy" id="2933935"/>
    <lineage>
        <taxon>Bacteria</taxon>
        <taxon>Bacillati</taxon>
        <taxon>Cyanobacteriota</taxon>
        <taxon>Cyanophyceae</taxon>
        <taxon>Leptolyngbyales</taxon>
        <taxon>Leptolyngbyaceae</taxon>
        <taxon>Stenomitos</taxon>
    </lineage>
</organism>
<dbReference type="InterPro" id="IPR036869">
    <property type="entry name" value="J_dom_sf"/>
</dbReference>
<evidence type="ECO:0000313" key="4">
    <source>
        <dbReference type="EMBL" id="MEP1057417.1"/>
    </source>
</evidence>
<keyword evidence="2" id="KW-0812">Transmembrane</keyword>
<keyword evidence="2" id="KW-1133">Transmembrane helix</keyword>
<sequence length="216" mass="23230">MTHDRATPHGNEEKASQQQVVSASYYGLLGLHPSASVREIRQSYRDLSKLYHPDTTALSAAIATAKFQQLNEAYATLSSPERRSAYDRKIGYSNVPVIQPSQAFAQPKVSARTVQSSSAYLDATNRPLSPGEIFALFILGLTFVGCLVLAIAIGITRGEAVLQPSVVHPDILPQEIRTVETTSTGSQPPISQPSTKQLEKPVVDSALEPSSAKLGT</sequence>
<comment type="caution">
    <text evidence="4">The sequence shown here is derived from an EMBL/GenBank/DDBJ whole genome shotgun (WGS) entry which is preliminary data.</text>
</comment>
<gene>
    <name evidence="4" type="ORF">NDI38_03145</name>
</gene>
<feature type="domain" description="J" evidence="3">
    <location>
        <begin position="24"/>
        <end position="90"/>
    </location>
</feature>
<keyword evidence="2" id="KW-0472">Membrane</keyword>
<evidence type="ECO:0000259" key="3">
    <source>
        <dbReference type="PROSITE" id="PS50076"/>
    </source>
</evidence>
<dbReference type="SMART" id="SM00271">
    <property type="entry name" value="DnaJ"/>
    <property type="match status" value="1"/>
</dbReference>
<dbReference type="PANTHER" id="PTHR44825:SF1">
    <property type="entry name" value="DNAJ HOMOLOG SUBFAMILY C MEMBER 4"/>
    <property type="match status" value="1"/>
</dbReference>